<keyword evidence="1" id="KW-0175">Coiled coil</keyword>
<reference evidence="2" key="1">
    <citation type="submission" date="2018-05" db="EMBL/GenBank/DDBJ databases">
        <authorList>
            <person name="Lanie J.A."/>
            <person name="Ng W.-L."/>
            <person name="Kazmierczak K.M."/>
            <person name="Andrzejewski T.M."/>
            <person name="Davidsen T.M."/>
            <person name="Wayne K.J."/>
            <person name="Tettelin H."/>
            <person name="Glass J.I."/>
            <person name="Rusch D."/>
            <person name="Podicherti R."/>
            <person name="Tsui H.-C.T."/>
            <person name="Winkler M.E."/>
        </authorList>
    </citation>
    <scope>NUCLEOTIDE SEQUENCE</scope>
</reference>
<name>A0A382I1A8_9ZZZZ</name>
<protein>
    <submittedName>
        <fullName evidence="2">Uncharacterized protein</fullName>
    </submittedName>
</protein>
<accession>A0A382I1A8</accession>
<sequence length="62" mass="7535">MAFSEELDTLLKDLADEADNFKEANNQEEEKEALRDLLDIFMRGTQSVRERIDRYNERRWNR</sequence>
<dbReference type="AlphaFoldDB" id="A0A382I1A8"/>
<dbReference type="EMBL" id="UINC01064571">
    <property type="protein sequence ID" value="SVB93366.1"/>
    <property type="molecule type" value="Genomic_DNA"/>
</dbReference>
<evidence type="ECO:0000256" key="1">
    <source>
        <dbReference type="SAM" id="Coils"/>
    </source>
</evidence>
<proteinExistence type="predicted"/>
<gene>
    <name evidence="2" type="ORF">METZ01_LOCUS246220</name>
</gene>
<evidence type="ECO:0000313" key="2">
    <source>
        <dbReference type="EMBL" id="SVB93366.1"/>
    </source>
</evidence>
<organism evidence="2">
    <name type="scientific">marine metagenome</name>
    <dbReference type="NCBI Taxonomy" id="408172"/>
    <lineage>
        <taxon>unclassified sequences</taxon>
        <taxon>metagenomes</taxon>
        <taxon>ecological metagenomes</taxon>
    </lineage>
</organism>
<feature type="coiled-coil region" evidence="1">
    <location>
        <begin position="4"/>
        <end position="34"/>
    </location>
</feature>